<dbReference type="Proteomes" id="UP001209279">
    <property type="component" value="Chromosome"/>
</dbReference>
<dbReference type="RefSeq" id="WP_263158771.1">
    <property type="nucleotide sequence ID" value="NZ_CP083803.1"/>
</dbReference>
<protein>
    <submittedName>
        <fullName evidence="1">Uncharacterized protein</fullName>
    </submittedName>
</protein>
<evidence type="ECO:0000313" key="2">
    <source>
        <dbReference type="Proteomes" id="UP001209279"/>
    </source>
</evidence>
<proteinExistence type="predicted"/>
<organism evidence="1 2">
    <name type="scientific">Pseudomonas soli</name>
    <dbReference type="NCBI Taxonomy" id="1306993"/>
    <lineage>
        <taxon>Bacteria</taxon>
        <taxon>Pseudomonadati</taxon>
        <taxon>Pseudomonadota</taxon>
        <taxon>Gammaproteobacteria</taxon>
        <taxon>Pseudomonadales</taxon>
        <taxon>Pseudomonadaceae</taxon>
        <taxon>Pseudomonas</taxon>
    </lineage>
</organism>
<reference evidence="1" key="1">
    <citation type="submission" date="2021-08" db="EMBL/GenBank/DDBJ databases">
        <authorList>
            <person name="Yaryura P.M."/>
            <person name="Bianco M.I."/>
            <person name="Morais C."/>
            <person name="Setubal J.C."/>
        </authorList>
    </citation>
    <scope>NUCLEOTIDE SEQUENCE</scope>
    <source>
        <strain evidence="1">AP1</strain>
    </source>
</reference>
<evidence type="ECO:0000313" key="1">
    <source>
        <dbReference type="EMBL" id="UXZ44512.1"/>
    </source>
</evidence>
<dbReference type="AlphaFoldDB" id="A0AAJ5SS88"/>
<gene>
    <name evidence="1" type="ORF">K7K07_20925</name>
</gene>
<name>A0AAJ5SS88_9PSED</name>
<sequence>MNKPVWFCQEFGTDGMVVINAEVDLGPGAGVVGYSRYLHPFELDNAVDPQGMFGLIISDMSAVMGRLTAPTQPESRACAFGQHDEAASA</sequence>
<dbReference type="EMBL" id="CP083803">
    <property type="protein sequence ID" value="UXZ44512.1"/>
    <property type="molecule type" value="Genomic_DNA"/>
</dbReference>
<accession>A0AAJ5SS88</accession>